<sequence>MHQDFAFARSVQLQRFHDERLVRAMHDGGADIHWHDAVPLDLAEEGEPTHIVGMEQSVRSPRFDVLMNLDFRRCAVRNRAGLCNPAAVARE</sequence>
<dbReference type="AlphaFoldDB" id="A0A829YMA9"/>
<organism evidence="1 2">
    <name type="scientific">Steroidobacter agaridevorans</name>
    <dbReference type="NCBI Taxonomy" id="2695856"/>
    <lineage>
        <taxon>Bacteria</taxon>
        <taxon>Pseudomonadati</taxon>
        <taxon>Pseudomonadota</taxon>
        <taxon>Gammaproteobacteria</taxon>
        <taxon>Steroidobacterales</taxon>
        <taxon>Steroidobacteraceae</taxon>
        <taxon>Steroidobacter</taxon>
    </lineage>
</organism>
<gene>
    <name evidence="1" type="ORF">GCM10011487_65840</name>
</gene>
<keyword evidence="2" id="KW-1185">Reference proteome</keyword>
<dbReference type="EMBL" id="BLJN01000009">
    <property type="protein sequence ID" value="GFE84584.1"/>
    <property type="molecule type" value="Genomic_DNA"/>
</dbReference>
<evidence type="ECO:0000313" key="2">
    <source>
        <dbReference type="Proteomes" id="UP000445000"/>
    </source>
</evidence>
<evidence type="ECO:0000313" key="1">
    <source>
        <dbReference type="EMBL" id="GFE84584.1"/>
    </source>
</evidence>
<protein>
    <submittedName>
        <fullName evidence="1">Uncharacterized protein</fullName>
    </submittedName>
</protein>
<name>A0A829YMA9_9GAMM</name>
<comment type="caution">
    <text evidence="1">The sequence shown here is derived from an EMBL/GenBank/DDBJ whole genome shotgun (WGS) entry which is preliminary data.</text>
</comment>
<accession>A0A829YMA9</accession>
<reference evidence="2" key="1">
    <citation type="submission" date="2020-01" db="EMBL/GenBank/DDBJ databases">
        <title>'Steroidobacter agaridevorans' sp. nov., agar-degrading bacteria isolated from rhizosphere soils.</title>
        <authorList>
            <person name="Ikenaga M."/>
            <person name="Kataoka M."/>
            <person name="Murouchi A."/>
            <person name="Katsuragi S."/>
            <person name="Sakai M."/>
        </authorList>
    </citation>
    <scope>NUCLEOTIDE SEQUENCE [LARGE SCALE GENOMIC DNA]</scope>
    <source>
        <strain evidence="2">YU21-B</strain>
    </source>
</reference>
<proteinExistence type="predicted"/>
<dbReference type="Proteomes" id="UP000445000">
    <property type="component" value="Unassembled WGS sequence"/>
</dbReference>